<dbReference type="GO" id="GO:0006402">
    <property type="term" value="P:mRNA catabolic process"/>
    <property type="evidence" value="ECO:0007669"/>
    <property type="project" value="InterPro"/>
</dbReference>
<dbReference type="PANTHER" id="PTHR34984:SF1">
    <property type="entry name" value="CARBON STORAGE REGULATOR"/>
    <property type="match status" value="1"/>
</dbReference>
<evidence type="ECO:0000256" key="2">
    <source>
        <dbReference type="ARBA" id="ARBA00022845"/>
    </source>
</evidence>
<dbReference type="Proteomes" id="UP000501989">
    <property type="component" value="Chromosome"/>
</dbReference>
<dbReference type="EMBL" id="CP053746">
    <property type="protein sequence ID" value="QKF52790.1"/>
    <property type="molecule type" value="Genomic_DNA"/>
</dbReference>
<evidence type="ECO:0000256" key="1">
    <source>
        <dbReference type="ARBA" id="ARBA00022490"/>
    </source>
</evidence>
<dbReference type="RefSeq" id="WP_172612020.1">
    <property type="nucleotide sequence ID" value="NZ_CP053746.1"/>
</dbReference>
<dbReference type="KEGG" id="pgg:FX982_03782"/>
<dbReference type="GO" id="GO:0048027">
    <property type="term" value="F:mRNA 5'-UTR binding"/>
    <property type="evidence" value="ECO:0007669"/>
    <property type="project" value="UniProtKB-UniRule"/>
</dbReference>
<dbReference type="GO" id="GO:0006109">
    <property type="term" value="P:regulation of carbohydrate metabolic process"/>
    <property type="evidence" value="ECO:0007669"/>
    <property type="project" value="UniProtKB-UniRule"/>
</dbReference>
<comment type="subcellular location">
    <subcellularLocation>
        <location evidence="5">Cytoplasm</location>
    </subcellularLocation>
</comment>
<sequence>MLILTRRPGETIRINDDIQITVTRTQGQQVWIGITAPREIQVHREEIYQRIQEQLLSPAQPANQLAS</sequence>
<dbReference type="Pfam" id="PF02599">
    <property type="entry name" value="CsrA"/>
    <property type="match status" value="1"/>
</dbReference>
<dbReference type="GO" id="GO:0045947">
    <property type="term" value="P:negative regulation of translational initiation"/>
    <property type="evidence" value="ECO:0007669"/>
    <property type="project" value="UniProtKB-UniRule"/>
</dbReference>
<evidence type="ECO:0000313" key="7">
    <source>
        <dbReference type="Proteomes" id="UP000501989"/>
    </source>
</evidence>
<reference evidence="7" key="1">
    <citation type="submission" date="2019-12" db="EMBL/GenBank/DDBJ databases">
        <title>Endophytic bacteria associated with Panax ginseng seedlings.</title>
        <authorList>
            <person name="Park J.M."/>
            <person name="Shin R."/>
            <person name="Jo S.H."/>
        </authorList>
    </citation>
    <scope>NUCLEOTIDE SEQUENCE [LARGE SCALE GENOMIC DNA]</scope>
    <source>
        <strain evidence="7">PgKB30</strain>
    </source>
</reference>
<dbReference type="GO" id="GO:0045948">
    <property type="term" value="P:positive regulation of translational initiation"/>
    <property type="evidence" value="ECO:0007669"/>
    <property type="project" value="UniProtKB-UniRule"/>
</dbReference>
<dbReference type="HAMAP" id="MF_00167">
    <property type="entry name" value="CsrA"/>
    <property type="match status" value="1"/>
</dbReference>
<keyword evidence="2 5" id="KW-0810">Translation regulation</keyword>
<dbReference type="Gene3D" id="2.60.40.4380">
    <property type="entry name" value="Translational regulator CsrA"/>
    <property type="match status" value="1"/>
</dbReference>
<dbReference type="NCBIfam" id="NF002469">
    <property type="entry name" value="PRK01712.1"/>
    <property type="match status" value="1"/>
</dbReference>
<proteinExistence type="inferred from homology"/>
<accession>A0A6M8MP66</accession>
<evidence type="ECO:0000256" key="4">
    <source>
        <dbReference type="ARBA" id="ARBA00023159"/>
    </source>
</evidence>
<name>A0A6M8MP66_9PSED</name>
<organism evidence="6 7">
    <name type="scientific">Pseudomonas graminis</name>
    <dbReference type="NCBI Taxonomy" id="158627"/>
    <lineage>
        <taxon>Bacteria</taxon>
        <taxon>Pseudomonadati</taxon>
        <taxon>Pseudomonadota</taxon>
        <taxon>Gammaproteobacteria</taxon>
        <taxon>Pseudomonadales</taxon>
        <taxon>Pseudomonadaceae</taxon>
        <taxon>Pseudomonas</taxon>
    </lineage>
</organism>
<dbReference type="NCBIfam" id="TIGR00202">
    <property type="entry name" value="csrA"/>
    <property type="match status" value="1"/>
</dbReference>
<keyword evidence="5" id="KW-0678">Repressor</keyword>
<keyword evidence="7" id="KW-1185">Reference proteome</keyword>
<dbReference type="InterPro" id="IPR003751">
    <property type="entry name" value="CsrA"/>
</dbReference>
<evidence type="ECO:0000256" key="5">
    <source>
        <dbReference type="HAMAP-Rule" id="MF_00167"/>
    </source>
</evidence>
<dbReference type="InterPro" id="IPR036107">
    <property type="entry name" value="CsrA_sf"/>
</dbReference>
<dbReference type="AlphaFoldDB" id="A0A6M8MP66"/>
<dbReference type="PANTHER" id="PTHR34984">
    <property type="entry name" value="CARBON STORAGE REGULATOR"/>
    <property type="match status" value="1"/>
</dbReference>
<dbReference type="GO" id="GO:0005829">
    <property type="term" value="C:cytosol"/>
    <property type="evidence" value="ECO:0007669"/>
    <property type="project" value="TreeGrafter"/>
</dbReference>
<keyword evidence="1 5" id="KW-0963">Cytoplasm</keyword>
<keyword evidence="3 5" id="KW-0694">RNA-binding</keyword>
<protein>
    <recommendedName>
        <fullName evidence="5">Translational regulator CsrA</fullName>
    </recommendedName>
    <alternativeName>
        <fullName evidence="5">Carbon storage regulator</fullName>
    </alternativeName>
</protein>
<evidence type="ECO:0000256" key="3">
    <source>
        <dbReference type="ARBA" id="ARBA00022884"/>
    </source>
</evidence>
<dbReference type="SUPFAM" id="SSF117130">
    <property type="entry name" value="CsrA-like"/>
    <property type="match status" value="1"/>
</dbReference>
<comment type="function">
    <text evidence="5">A key translational regulator that binds mRNA to regulate translation initiation and/or mRNA stability. Mediates global changes in gene expression, shifting from rapid growth to stress survival by linking envelope stress, the stringent response and the catabolite repression systems. Usually binds in the 5'-UTR; binding at or near the Shine-Dalgarno sequence prevents ribosome-binding, repressing translation, binding elsewhere in the 5'-UTR can activate translation and/or stabilize the mRNA. Its function is antagonized by small RNA(s).</text>
</comment>
<comment type="subunit">
    <text evidence="5">Homodimer; the beta-strands of each monomer intercalate to form a hydrophobic core, while the alpha-helices form wings that extend away from the core.</text>
</comment>
<comment type="similarity">
    <text evidence="5">Belongs to the CsrA/RsmA family.</text>
</comment>
<keyword evidence="4 5" id="KW-0010">Activator</keyword>
<gene>
    <name evidence="5" type="primary">csrA</name>
    <name evidence="6" type="ORF">FX982_03782</name>
</gene>
<evidence type="ECO:0000313" key="6">
    <source>
        <dbReference type="EMBL" id="QKF52790.1"/>
    </source>
</evidence>